<proteinExistence type="predicted"/>
<dbReference type="EMBL" id="BSFJ01000059">
    <property type="protein sequence ID" value="GLK74715.1"/>
    <property type="molecule type" value="Genomic_DNA"/>
</dbReference>
<feature type="region of interest" description="Disordered" evidence="1">
    <location>
        <begin position="107"/>
        <end position="133"/>
    </location>
</feature>
<feature type="compositionally biased region" description="Basic residues" evidence="1">
    <location>
        <begin position="111"/>
        <end position="120"/>
    </location>
</feature>
<dbReference type="RefSeq" id="WP_213376040.1">
    <property type="nucleotide sequence ID" value="NZ_BSFJ01000059.1"/>
</dbReference>
<dbReference type="Proteomes" id="UP001143370">
    <property type="component" value="Unassembled WGS sequence"/>
</dbReference>
<reference evidence="2" key="2">
    <citation type="submission" date="2023-01" db="EMBL/GenBank/DDBJ databases">
        <authorList>
            <person name="Sun Q."/>
            <person name="Evtushenko L."/>
        </authorList>
    </citation>
    <scope>NUCLEOTIDE SEQUENCE</scope>
    <source>
        <strain evidence="2">VKM B-2484</strain>
    </source>
</reference>
<evidence type="ECO:0000313" key="3">
    <source>
        <dbReference type="Proteomes" id="UP001143370"/>
    </source>
</evidence>
<evidence type="ECO:0000313" key="2">
    <source>
        <dbReference type="EMBL" id="GLK74715.1"/>
    </source>
</evidence>
<organism evidence="2 3">
    <name type="scientific">Ancylobacter dichloromethanicus</name>
    <dbReference type="NCBI Taxonomy" id="518825"/>
    <lineage>
        <taxon>Bacteria</taxon>
        <taxon>Pseudomonadati</taxon>
        <taxon>Pseudomonadota</taxon>
        <taxon>Alphaproteobacteria</taxon>
        <taxon>Hyphomicrobiales</taxon>
        <taxon>Xanthobacteraceae</taxon>
        <taxon>Ancylobacter</taxon>
    </lineage>
</organism>
<feature type="compositionally biased region" description="Basic and acidic residues" evidence="1">
    <location>
        <begin position="121"/>
        <end position="133"/>
    </location>
</feature>
<gene>
    <name evidence="2" type="ORF">GCM10017643_48340</name>
</gene>
<dbReference type="SUPFAM" id="SSF46689">
    <property type="entry name" value="Homeodomain-like"/>
    <property type="match status" value="1"/>
</dbReference>
<name>A0A9W6JBV6_9HYPH</name>
<sequence>MSDVFAQIAEVIGLPLAIRLAEVRGGGRLTVPARAPAGHWLVDLLGREATDQLCAHYRTLSPEGAERGVEIDMPRGPTGTIAQARRRMAEALDAGANAEVAARATGLSRRTAYRMRKKDPRLRPKDPRQLSLL</sequence>
<comment type="caution">
    <text evidence="2">The sequence shown here is derived from an EMBL/GenBank/DDBJ whole genome shotgun (WGS) entry which is preliminary data.</text>
</comment>
<keyword evidence="3" id="KW-1185">Reference proteome</keyword>
<reference evidence="2" key="1">
    <citation type="journal article" date="2014" name="Int. J. Syst. Evol. Microbiol.">
        <title>Complete genome sequence of Corynebacterium casei LMG S-19264T (=DSM 44701T), isolated from a smear-ripened cheese.</title>
        <authorList>
            <consortium name="US DOE Joint Genome Institute (JGI-PGF)"/>
            <person name="Walter F."/>
            <person name="Albersmeier A."/>
            <person name="Kalinowski J."/>
            <person name="Ruckert C."/>
        </authorList>
    </citation>
    <scope>NUCLEOTIDE SEQUENCE</scope>
    <source>
        <strain evidence="2">VKM B-2484</strain>
    </source>
</reference>
<protein>
    <submittedName>
        <fullName evidence="2">Uncharacterized protein</fullName>
    </submittedName>
</protein>
<dbReference type="InterPro" id="IPR009057">
    <property type="entry name" value="Homeodomain-like_sf"/>
</dbReference>
<accession>A0A9W6JBV6</accession>
<dbReference type="AlphaFoldDB" id="A0A9W6JBV6"/>
<evidence type="ECO:0000256" key="1">
    <source>
        <dbReference type="SAM" id="MobiDB-lite"/>
    </source>
</evidence>